<dbReference type="CDD" id="cd00761">
    <property type="entry name" value="Glyco_tranf_GTA_type"/>
    <property type="match status" value="1"/>
</dbReference>
<gene>
    <name evidence="5" type="ORF">LKD36_08775</name>
</gene>
<dbReference type="InterPro" id="IPR001173">
    <property type="entry name" value="Glyco_trans_2-like"/>
</dbReference>
<dbReference type="Gene3D" id="3.90.550.10">
    <property type="entry name" value="Spore Coat Polysaccharide Biosynthesis Protein SpsA, Chain A"/>
    <property type="match status" value="1"/>
</dbReference>
<reference evidence="5 6" key="1">
    <citation type="submission" date="2021-10" db="EMBL/GenBank/DDBJ databases">
        <title>Anaerobic single-cell dispensing facilitates the cultivation of human gut bacteria.</title>
        <authorList>
            <person name="Afrizal A."/>
        </authorList>
    </citation>
    <scope>NUCLEOTIDE SEQUENCE [LARGE SCALE GENOMIC DNA]</scope>
    <source>
        <strain evidence="5 6">CLA-AA-H276</strain>
    </source>
</reference>
<dbReference type="PANTHER" id="PTHR22916:SF51">
    <property type="entry name" value="GLYCOSYLTRANSFERASE EPSH-RELATED"/>
    <property type="match status" value="1"/>
</dbReference>
<dbReference type="SUPFAM" id="SSF53448">
    <property type="entry name" value="Nucleotide-diphospho-sugar transferases"/>
    <property type="match status" value="1"/>
</dbReference>
<feature type="domain" description="Glycosyltransferase 2-like" evidence="4">
    <location>
        <begin position="6"/>
        <end position="152"/>
    </location>
</feature>
<dbReference type="AlphaFoldDB" id="A0AAE3D9X8"/>
<dbReference type="Proteomes" id="UP001198220">
    <property type="component" value="Unassembled WGS sequence"/>
</dbReference>
<keyword evidence="3" id="KW-0472">Membrane</keyword>
<protein>
    <submittedName>
        <fullName evidence="5">Glycosyltransferase</fullName>
    </submittedName>
</protein>
<sequence>MNEKISVIVPIYKVEQVLKRCVDSILSQTYENLEIILVDDGSPDQCPAICDAYARQDARIKVVHKKNGGLTSAWKEGVRHAEGEWLGFVDSDDWIEPDMYERLYEPLKAQQADMSMAGLVFDYEDPNYPPRKEGNRLTKEYYSAKEWQKLFPVLINDGSFIGRTIQPSRVTKLFRRELVEQNLDLWDDRVTVGEDLQMVFAAAIDAKGVCVVPDYYPYHYWYNTASMTGQYDARYLEKIKLLRERMEAISDAKKGYDFRPQIRNDFLSLAIMAVKNEIWRNHRDPFFTVLQKTKEMCRDKAVQEALNNHTMDRLGLSVKIYIFMMKHGLAFPCYVVTKLFFTLYYGVFSHVQ</sequence>
<keyword evidence="2" id="KW-0808">Transferase</keyword>
<proteinExistence type="predicted"/>
<keyword evidence="1" id="KW-0328">Glycosyltransferase</keyword>
<keyword evidence="6" id="KW-1185">Reference proteome</keyword>
<keyword evidence="3" id="KW-1133">Transmembrane helix</keyword>
<dbReference type="RefSeq" id="WP_308459382.1">
    <property type="nucleotide sequence ID" value="NZ_JAJEPS010000007.1"/>
</dbReference>
<evidence type="ECO:0000313" key="5">
    <source>
        <dbReference type="EMBL" id="MCC2126273.1"/>
    </source>
</evidence>
<feature type="transmembrane region" description="Helical" evidence="3">
    <location>
        <begin position="329"/>
        <end position="347"/>
    </location>
</feature>
<dbReference type="InterPro" id="IPR029044">
    <property type="entry name" value="Nucleotide-diphossugar_trans"/>
</dbReference>
<comment type="caution">
    <text evidence="5">The sequence shown here is derived from an EMBL/GenBank/DDBJ whole genome shotgun (WGS) entry which is preliminary data.</text>
</comment>
<organism evidence="5 6">
    <name type="scientific">Hominiventricola filiformis</name>
    <dbReference type="NCBI Taxonomy" id="2885352"/>
    <lineage>
        <taxon>Bacteria</taxon>
        <taxon>Bacillati</taxon>
        <taxon>Bacillota</taxon>
        <taxon>Clostridia</taxon>
        <taxon>Lachnospirales</taxon>
        <taxon>Lachnospiraceae</taxon>
        <taxon>Hominiventricola</taxon>
    </lineage>
</organism>
<evidence type="ECO:0000256" key="2">
    <source>
        <dbReference type="ARBA" id="ARBA00022679"/>
    </source>
</evidence>
<evidence type="ECO:0000256" key="1">
    <source>
        <dbReference type="ARBA" id="ARBA00022676"/>
    </source>
</evidence>
<keyword evidence="3" id="KW-0812">Transmembrane</keyword>
<evidence type="ECO:0000256" key="3">
    <source>
        <dbReference type="SAM" id="Phobius"/>
    </source>
</evidence>
<dbReference type="Pfam" id="PF00535">
    <property type="entry name" value="Glycos_transf_2"/>
    <property type="match status" value="1"/>
</dbReference>
<evidence type="ECO:0000259" key="4">
    <source>
        <dbReference type="Pfam" id="PF00535"/>
    </source>
</evidence>
<evidence type="ECO:0000313" key="6">
    <source>
        <dbReference type="Proteomes" id="UP001198220"/>
    </source>
</evidence>
<dbReference type="EMBL" id="JAJEPS010000007">
    <property type="protein sequence ID" value="MCC2126273.1"/>
    <property type="molecule type" value="Genomic_DNA"/>
</dbReference>
<dbReference type="PANTHER" id="PTHR22916">
    <property type="entry name" value="GLYCOSYLTRANSFERASE"/>
    <property type="match status" value="1"/>
</dbReference>
<dbReference type="GO" id="GO:0016757">
    <property type="term" value="F:glycosyltransferase activity"/>
    <property type="evidence" value="ECO:0007669"/>
    <property type="project" value="UniProtKB-KW"/>
</dbReference>
<name>A0AAE3D9X8_9FIRM</name>
<accession>A0AAE3D9X8</accession>